<gene>
    <name evidence="1" type="ORF">ZEAMMB73_Zm00001d042147</name>
</gene>
<evidence type="ECO:0000313" key="1">
    <source>
        <dbReference type="EMBL" id="ONM34648.1"/>
    </source>
</evidence>
<accession>A0A1D6N1Q4</accession>
<protein>
    <submittedName>
        <fullName evidence="1">Uncharacterized protein</fullName>
    </submittedName>
</protein>
<dbReference type="EMBL" id="CM007649">
    <property type="protein sequence ID" value="ONM34648.1"/>
    <property type="molecule type" value="Genomic_DNA"/>
</dbReference>
<organism evidence="1">
    <name type="scientific">Zea mays</name>
    <name type="common">Maize</name>
    <dbReference type="NCBI Taxonomy" id="4577"/>
    <lineage>
        <taxon>Eukaryota</taxon>
        <taxon>Viridiplantae</taxon>
        <taxon>Streptophyta</taxon>
        <taxon>Embryophyta</taxon>
        <taxon>Tracheophyta</taxon>
        <taxon>Spermatophyta</taxon>
        <taxon>Magnoliopsida</taxon>
        <taxon>Liliopsida</taxon>
        <taxon>Poales</taxon>
        <taxon>Poaceae</taxon>
        <taxon>PACMAD clade</taxon>
        <taxon>Panicoideae</taxon>
        <taxon>Andropogonodae</taxon>
        <taxon>Andropogoneae</taxon>
        <taxon>Tripsacinae</taxon>
        <taxon>Zea</taxon>
    </lineage>
</organism>
<dbReference type="EMBL" id="CM007649">
    <property type="protein sequence ID" value="ONM34649.1"/>
    <property type="molecule type" value="Genomic_DNA"/>
</dbReference>
<sequence length="132" mass="14810">MQFHEHLIAETKVPWTATTLQAPLPVIASKVALTTFRVQKPLNSRNRHKDNGSDAFGNILCPGARMARGSYLCFLRSNVSHLAPKWVFHCSCSSHVQCCRDLRETVLKKGIPLGRKFPHLDPAKDFRSKSAD</sequence>
<reference evidence="1" key="1">
    <citation type="submission" date="2015-12" db="EMBL/GenBank/DDBJ databases">
        <title>Update maize B73 reference genome by single molecule sequencing technologies.</title>
        <authorList>
            <consortium name="Maize Genome Sequencing Project"/>
            <person name="Ware D."/>
        </authorList>
    </citation>
    <scope>NUCLEOTIDE SEQUENCE [LARGE SCALE GENOMIC DNA]</scope>
    <source>
        <tissue evidence="1">Seedling</tissue>
    </source>
</reference>
<dbReference type="AlphaFoldDB" id="A0A1D6N1Q4"/>
<name>A0A1D6N1Q4_MAIZE</name>
<proteinExistence type="predicted"/>
<dbReference type="InParanoid" id="A0A1D6N1Q4"/>